<dbReference type="Gene3D" id="3.90.1150.10">
    <property type="entry name" value="Aspartate Aminotransferase, domain 1"/>
    <property type="match status" value="1"/>
</dbReference>
<protein>
    <recommendedName>
        <fullName evidence="6">Aminotransferase</fullName>
        <ecNumber evidence="6">2.6.1.-</ecNumber>
    </recommendedName>
</protein>
<dbReference type="InterPro" id="IPR050596">
    <property type="entry name" value="AspAT/PAT-like"/>
</dbReference>
<comment type="caution">
    <text evidence="8">The sequence shown here is derived from an EMBL/GenBank/DDBJ whole genome shotgun (WGS) entry which is preliminary data.</text>
</comment>
<keyword evidence="3 6" id="KW-0032">Aminotransferase</keyword>
<feature type="domain" description="Aminotransferase class I/classII large" evidence="7">
    <location>
        <begin position="32"/>
        <end position="384"/>
    </location>
</feature>
<evidence type="ECO:0000256" key="6">
    <source>
        <dbReference type="RuleBase" id="RU000481"/>
    </source>
</evidence>
<reference evidence="8 9" key="1">
    <citation type="submission" date="2014-04" db="EMBL/GenBank/DDBJ databases">
        <title>Whole genome sequence of 'Brachyspira hampsonii' D13-03603F2.</title>
        <authorList>
            <person name="Patterson A.H."/>
            <person name="Chaban B."/>
            <person name="Fernando C."/>
            <person name="Harding J.C."/>
            <person name="Hill J.E."/>
        </authorList>
    </citation>
    <scope>NUCLEOTIDE SEQUENCE [LARGE SCALE GENOMIC DNA]</scope>
    <source>
        <strain evidence="8 9">D13-03603F2</strain>
    </source>
</reference>
<dbReference type="Pfam" id="PF00155">
    <property type="entry name" value="Aminotran_1_2"/>
    <property type="match status" value="1"/>
</dbReference>
<dbReference type="SUPFAM" id="SSF53383">
    <property type="entry name" value="PLP-dependent transferases"/>
    <property type="match status" value="1"/>
</dbReference>
<keyword evidence="5" id="KW-0663">Pyridoxal phosphate</keyword>
<dbReference type="InterPro" id="IPR004839">
    <property type="entry name" value="Aminotransferase_I/II_large"/>
</dbReference>
<comment type="similarity">
    <text evidence="2 6">Belongs to the class-I pyridoxal-phosphate-dependent aminotransferase family.</text>
</comment>
<dbReference type="CDD" id="cd00609">
    <property type="entry name" value="AAT_like"/>
    <property type="match status" value="1"/>
</dbReference>
<gene>
    <name evidence="8" type="ORF">DJ52_06505</name>
</gene>
<proteinExistence type="inferred from homology"/>
<dbReference type="RefSeq" id="WP_104618404.1">
    <property type="nucleotide sequence ID" value="NZ_JJMJ01000099.1"/>
</dbReference>
<evidence type="ECO:0000256" key="5">
    <source>
        <dbReference type="ARBA" id="ARBA00022898"/>
    </source>
</evidence>
<sequence>MYISKRIQRLKTSPVRKLNPYAEEAVKRGIKIYHLNIGQPDIETPSVFLEAISKYKGKTLKYENSRGMKPLINKIQEYYDKLGIHYEENEITITNGGSEAILFSLLAIFDEGDEILVAEPYYANYNSFYDVLDIKRNAVRTYAENGFHLPNRDEIEKHITPKTKAYMFSNPSNPTGVVSTKEELDDIAYLAKKHNMFIISDEVYREFVYGERKAISFGTYKDLADNVVIIDSISKRFSACGARIGCIISKNKDFSNAVFRECQARLSAPTLEMVGAAALYDLPDNYFEAARKEYDNRRKILFEELTKMDGVVMKEPEGAFYVLAKLPVKNAEDFAIWLLKDFNLDNETVMFAPGEGFYATEGLGKDEVRMCYALEAKDLKRSMEILRQGLIKYKKEVENNFYIKIKKGAIKK</sequence>
<dbReference type="InterPro" id="IPR015424">
    <property type="entry name" value="PyrdxlP-dep_Trfase"/>
</dbReference>
<dbReference type="GO" id="GO:0004069">
    <property type="term" value="F:L-aspartate:2-oxoglutarate aminotransferase activity"/>
    <property type="evidence" value="ECO:0007669"/>
    <property type="project" value="UniProtKB-EC"/>
</dbReference>
<dbReference type="Proteomes" id="UP000238924">
    <property type="component" value="Unassembled WGS sequence"/>
</dbReference>
<accession>A0ABX5B4L6</accession>
<dbReference type="PANTHER" id="PTHR46383">
    <property type="entry name" value="ASPARTATE AMINOTRANSFERASE"/>
    <property type="match status" value="1"/>
</dbReference>
<dbReference type="EC" id="2.6.1.-" evidence="6"/>
<evidence type="ECO:0000313" key="8">
    <source>
        <dbReference type="EMBL" id="PPS22201.1"/>
    </source>
</evidence>
<evidence type="ECO:0000256" key="4">
    <source>
        <dbReference type="ARBA" id="ARBA00022679"/>
    </source>
</evidence>
<name>A0ABX5B4L6_9SPIR</name>
<keyword evidence="4 6" id="KW-0808">Transferase</keyword>
<evidence type="ECO:0000256" key="2">
    <source>
        <dbReference type="ARBA" id="ARBA00007441"/>
    </source>
</evidence>
<dbReference type="InterPro" id="IPR015421">
    <property type="entry name" value="PyrdxlP-dep_Trfase_major"/>
</dbReference>
<dbReference type="NCBIfam" id="NF005744">
    <property type="entry name" value="PRK07568.1"/>
    <property type="match status" value="1"/>
</dbReference>
<dbReference type="InterPro" id="IPR004838">
    <property type="entry name" value="NHTrfase_class1_PyrdxlP-BS"/>
</dbReference>
<evidence type="ECO:0000256" key="3">
    <source>
        <dbReference type="ARBA" id="ARBA00022576"/>
    </source>
</evidence>
<evidence type="ECO:0000259" key="7">
    <source>
        <dbReference type="Pfam" id="PF00155"/>
    </source>
</evidence>
<dbReference type="Gene3D" id="3.40.640.10">
    <property type="entry name" value="Type I PLP-dependent aspartate aminotransferase-like (Major domain)"/>
    <property type="match status" value="1"/>
</dbReference>
<evidence type="ECO:0000313" key="9">
    <source>
        <dbReference type="Proteomes" id="UP000238924"/>
    </source>
</evidence>
<comment type="cofactor">
    <cofactor evidence="1 6">
        <name>pyridoxal 5'-phosphate</name>
        <dbReference type="ChEBI" id="CHEBI:597326"/>
    </cofactor>
</comment>
<keyword evidence="9" id="KW-1185">Reference proteome</keyword>
<dbReference type="EMBL" id="JJMJ01000099">
    <property type="protein sequence ID" value="PPS22201.1"/>
    <property type="molecule type" value="Genomic_DNA"/>
</dbReference>
<dbReference type="PROSITE" id="PS00105">
    <property type="entry name" value="AA_TRANSFER_CLASS_1"/>
    <property type="match status" value="1"/>
</dbReference>
<dbReference type="InterPro" id="IPR015422">
    <property type="entry name" value="PyrdxlP-dep_Trfase_small"/>
</dbReference>
<organism evidence="8 9">
    <name type="scientific">Brachyspira murdochii</name>
    <dbReference type="NCBI Taxonomy" id="84378"/>
    <lineage>
        <taxon>Bacteria</taxon>
        <taxon>Pseudomonadati</taxon>
        <taxon>Spirochaetota</taxon>
        <taxon>Spirochaetia</taxon>
        <taxon>Brachyspirales</taxon>
        <taxon>Brachyspiraceae</taxon>
        <taxon>Brachyspira</taxon>
    </lineage>
</organism>
<evidence type="ECO:0000256" key="1">
    <source>
        <dbReference type="ARBA" id="ARBA00001933"/>
    </source>
</evidence>